<keyword evidence="1" id="KW-0472">Membrane</keyword>
<dbReference type="Proteomes" id="UP000042054">
    <property type="component" value="Unassembled WGS sequence"/>
</dbReference>
<gene>
    <name evidence="2" type="ORF">ERS008555_01104</name>
</gene>
<evidence type="ECO:0000256" key="1">
    <source>
        <dbReference type="SAM" id="Phobius"/>
    </source>
</evidence>
<dbReference type="STRING" id="29485.CH64_2395"/>
<keyword evidence="1" id="KW-1133">Transmembrane helix</keyword>
<keyword evidence="1" id="KW-0812">Transmembrane</keyword>
<feature type="transmembrane region" description="Helical" evidence="1">
    <location>
        <begin position="20"/>
        <end position="38"/>
    </location>
</feature>
<dbReference type="EMBL" id="CTKE01000004">
    <property type="protein sequence ID" value="CQI88754.1"/>
    <property type="molecule type" value="Genomic_DNA"/>
</dbReference>
<protein>
    <submittedName>
        <fullName evidence="2">Type IV pilus biogenesis protein PilO</fullName>
    </submittedName>
</protein>
<evidence type="ECO:0000313" key="2">
    <source>
        <dbReference type="EMBL" id="CQI88754.1"/>
    </source>
</evidence>
<accession>A0A0U1HQX7</accession>
<proteinExistence type="predicted"/>
<evidence type="ECO:0000313" key="3">
    <source>
        <dbReference type="Proteomes" id="UP000042054"/>
    </source>
</evidence>
<reference evidence="2 3" key="1">
    <citation type="submission" date="2015-03" db="EMBL/GenBank/DDBJ databases">
        <authorList>
            <person name="Murphy D."/>
        </authorList>
    </citation>
    <scope>NUCLEOTIDE SEQUENCE [LARGE SCALE GENOMIC DNA]</scope>
    <source>
        <strain evidence="2 3">68/02</strain>
    </source>
</reference>
<organism evidence="2 3">
    <name type="scientific">Yersinia rohdei</name>
    <dbReference type="NCBI Taxonomy" id="29485"/>
    <lineage>
        <taxon>Bacteria</taxon>
        <taxon>Pseudomonadati</taxon>
        <taxon>Pseudomonadota</taxon>
        <taxon>Gammaproteobacteria</taxon>
        <taxon>Enterobacterales</taxon>
        <taxon>Yersiniaceae</taxon>
        <taxon>Yersinia</taxon>
    </lineage>
</organism>
<dbReference type="AlphaFoldDB" id="A0A0U1HQX7"/>
<name>A0A0U1HQX7_YERRO</name>
<sequence>MMNKQLQRWIDRPSWQIALYQLGGLGLLGAIVYSLVLYPRWQPQQLAVDEIIQLQQQVEYQKLALEQLPSHFSLQQKLSALTATSTSWPPVSMANLVGQWIAPYGGLVIGWQQQLEPEIVALTHSVSHQLWQVSLRVNFYGLLHLLHQLSSISSPTQLQLIEIKRDSRELIVKLNLREYLTEGSE</sequence>